<sequence length="167" mass="18193">MSNPYTDPIPAPAPYADGSYGHNSASASTELAADQSETFADQQALVMHLAEKAGYAGITGHDVQVATGWGDSSKSRALSNLLRDRRLVRLREKRDRGHIHVVPELLQGRDIEPYQSLADKHYYRGHDDGLSLGHAQGLERAFEAVDNADSLGEALIALRQMITEARG</sequence>
<dbReference type="RefSeq" id="YP_009801907.1">
    <property type="nucleotide sequence ID" value="NC_047976.1"/>
</dbReference>
<evidence type="ECO:0008006" key="4">
    <source>
        <dbReference type="Google" id="ProtNLM"/>
    </source>
</evidence>
<feature type="region of interest" description="Disordered" evidence="1">
    <location>
        <begin position="1"/>
        <end position="28"/>
    </location>
</feature>
<organism evidence="2 3">
    <name type="scientific">Microbacterium phage Paschalis</name>
    <dbReference type="NCBI Taxonomy" id="2992928"/>
    <lineage>
        <taxon>Viruses</taxon>
        <taxon>Duplodnaviria</taxon>
        <taxon>Heunggongvirae</taxon>
        <taxon>Uroviricota</taxon>
        <taxon>Caudoviricetes</taxon>
        <taxon>Hodgkinviridae</taxon>
        <taxon>Quhwahvirus</taxon>
        <taxon>Quhwahvirus paschalis</taxon>
    </lineage>
</organism>
<reference evidence="2 3" key="1">
    <citation type="submission" date="2018-04" db="EMBL/GenBank/DDBJ databases">
        <authorList>
            <person name="Paschalis M.I."/>
            <person name="Cheong D.K."/>
            <person name="Petit-Frere T."/>
            <person name="Stoner K.N."/>
            <person name="Veracka M."/>
            <person name="Ewers R.M."/>
            <person name="Maciver D.B."/>
            <person name="Santiago X."/>
            <person name="Nichols C.D."/>
            <person name="Scaff D.S."/>
            <person name="Osorio S.M."/>
            <person name="Mercado F.J."/>
            <person name="Tamondong K.G."/>
            <person name="Lee J."/>
            <person name="Nicholson R.L."/>
            <person name="Antonucci M.K."/>
            <person name="Anger G.K."/>
            <person name="Washington J.M."/>
            <person name="Garlena R.A."/>
            <person name="Russell D.A."/>
            <person name="Pope W.H."/>
            <person name="Jacobs-Sera D."/>
            <person name="Hendrix R.W."/>
            <person name="Hatfull G.F."/>
        </authorList>
    </citation>
    <scope>NUCLEOTIDE SEQUENCE [LARGE SCALE GENOMIC DNA]</scope>
</reference>
<dbReference type="EMBL" id="MH155873">
    <property type="protein sequence ID" value="AWN05552.1"/>
    <property type="molecule type" value="Genomic_DNA"/>
</dbReference>
<keyword evidence="3" id="KW-1185">Reference proteome</keyword>
<dbReference type="GeneID" id="54992466"/>
<accession>A0A2U8UPI9</accession>
<protein>
    <recommendedName>
        <fullName evidence="4">SsDNA binding protein</fullName>
    </recommendedName>
</protein>
<evidence type="ECO:0000256" key="1">
    <source>
        <dbReference type="SAM" id="MobiDB-lite"/>
    </source>
</evidence>
<evidence type="ECO:0000313" key="2">
    <source>
        <dbReference type="EMBL" id="AWN05552.1"/>
    </source>
</evidence>
<proteinExistence type="predicted"/>
<gene>
    <name evidence="2" type="primary">59</name>
    <name evidence="2" type="ORF">SEA_PASCHALIS_59</name>
</gene>
<name>A0A2U8UPI9_9CAUD</name>
<dbReference type="Proteomes" id="UP000246726">
    <property type="component" value="Segment"/>
</dbReference>
<evidence type="ECO:0000313" key="3">
    <source>
        <dbReference type="Proteomes" id="UP000246726"/>
    </source>
</evidence>